<evidence type="ECO:0000313" key="1">
    <source>
        <dbReference type="EMBL" id="MYM34909.1"/>
    </source>
</evidence>
<evidence type="ECO:0000313" key="2">
    <source>
        <dbReference type="Proteomes" id="UP000449678"/>
    </source>
</evidence>
<gene>
    <name evidence="1" type="ORF">GTP38_11220</name>
</gene>
<reference evidence="1 2" key="1">
    <citation type="submission" date="2019-12" db="EMBL/GenBank/DDBJ databases">
        <title>Novel species isolated from a subtropical stream in China.</title>
        <authorList>
            <person name="Lu H."/>
        </authorList>
    </citation>
    <scope>NUCLEOTIDE SEQUENCE [LARGE SCALE GENOMIC DNA]</scope>
    <source>
        <strain evidence="1 2">FT94W</strain>
    </source>
</reference>
<organism evidence="1 2">
    <name type="scientific">Duganella lactea</name>
    <dbReference type="NCBI Taxonomy" id="2692173"/>
    <lineage>
        <taxon>Bacteria</taxon>
        <taxon>Pseudomonadati</taxon>
        <taxon>Pseudomonadota</taxon>
        <taxon>Betaproteobacteria</taxon>
        <taxon>Burkholderiales</taxon>
        <taxon>Oxalobacteraceae</taxon>
        <taxon>Telluria group</taxon>
        <taxon>Duganella</taxon>
    </lineage>
</organism>
<name>A0ABW9V5E1_9BURK</name>
<dbReference type="Proteomes" id="UP000449678">
    <property type="component" value="Unassembled WGS sequence"/>
</dbReference>
<protein>
    <submittedName>
        <fullName evidence="1">Uncharacterized protein</fullName>
    </submittedName>
</protein>
<sequence length="156" mass="17497">MSQSRNEKVLHILKAADGPLTPSVIASRIAESWCCHGGDFRYPQSAQISPILKRISAKRVEGGWVFDGSEKSIEKCCNCRFYHAEKEAHYGMVQDQPLHPGDYEAPCRRYPPVRGDVDYYGALGGQDVHRDAYAGPTVNSQDWCGEWKAANREVRP</sequence>
<comment type="caution">
    <text evidence="1">The sequence shown here is derived from an EMBL/GenBank/DDBJ whole genome shotgun (WGS) entry which is preliminary data.</text>
</comment>
<dbReference type="EMBL" id="WWCO01000006">
    <property type="protein sequence ID" value="MYM34909.1"/>
    <property type="molecule type" value="Genomic_DNA"/>
</dbReference>
<dbReference type="RefSeq" id="WP_160990290.1">
    <property type="nucleotide sequence ID" value="NZ_WWCO01000006.1"/>
</dbReference>
<proteinExistence type="predicted"/>
<keyword evidence="2" id="KW-1185">Reference proteome</keyword>
<accession>A0ABW9V5E1</accession>